<dbReference type="InterPro" id="IPR036390">
    <property type="entry name" value="WH_DNA-bd_sf"/>
</dbReference>
<proteinExistence type="predicted"/>
<name>A0A225NBU8_9RHOB</name>
<dbReference type="InterPro" id="IPR047611">
    <property type="entry name" value="RepABC_RepC"/>
</dbReference>
<gene>
    <name evidence="4" type="ORF">ATO3_24430</name>
</gene>
<reference evidence="4 5" key="1">
    <citation type="submission" date="2013-04" db="EMBL/GenBank/DDBJ databases">
        <title>Oceanicola sp. 22II1-22F33 Genome Sequencing.</title>
        <authorList>
            <person name="Lai Q."/>
            <person name="Li G."/>
            <person name="Shao Z."/>
        </authorList>
    </citation>
    <scope>NUCLEOTIDE SEQUENCE [LARGE SCALE GENOMIC DNA]</scope>
    <source>
        <strain evidence="4 5">22II1-22F33</strain>
    </source>
</reference>
<dbReference type="Gene3D" id="1.10.10.10">
    <property type="entry name" value="Winged helix-like DNA-binding domain superfamily/Winged helix DNA-binding domain"/>
    <property type="match status" value="1"/>
</dbReference>
<feature type="domain" description="Plasmid replication protein C N-terminal" evidence="2">
    <location>
        <begin position="12"/>
        <end position="178"/>
    </location>
</feature>
<dbReference type="Pfam" id="PF03428">
    <property type="entry name" value="RP-C"/>
    <property type="match status" value="1"/>
</dbReference>
<dbReference type="NCBIfam" id="NF010396">
    <property type="entry name" value="PRK13824.1"/>
    <property type="match status" value="1"/>
</dbReference>
<dbReference type="SUPFAM" id="SSF46785">
    <property type="entry name" value="Winged helix' DNA-binding domain"/>
    <property type="match status" value="1"/>
</dbReference>
<comment type="caution">
    <text evidence="4">The sequence shown here is derived from an EMBL/GenBank/DDBJ whole genome shotgun (WGS) entry which is preliminary data.</text>
</comment>
<dbReference type="RefSeq" id="WP_088652512.1">
    <property type="nucleotide sequence ID" value="NZ_AQQR01000022.1"/>
</dbReference>
<feature type="region of interest" description="Disordered" evidence="1">
    <location>
        <begin position="1"/>
        <end position="24"/>
    </location>
</feature>
<evidence type="ECO:0000259" key="2">
    <source>
        <dbReference type="Pfam" id="PF03428"/>
    </source>
</evidence>
<sequence length="372" mass="40996">MTHLSTTPFGRRPVTAGHLNRRRLAEAPAPARDINKWAILRDLTTARQAFGLGDRALTVLSALLSFLPQPRLSKNDSTIVFPSNRKLGERANGMAESTLRRHLATLVTAGLILRHDSPNGKRYATQQSAFGFDLRPLLVRAAEISAAAEAARTAADTLRRQREVLVLSLRDATKLLAFGRDHLPQEWEPFVAELAMLKSALRRKLSLEEIARLNERAKSLLIGITEWVDHLETPVSSGNDSQTERHIQDSDHNTFESELREEKQDIGLPLELVLKACPEIEDYVPGGIHHWHELVAASHMLHPMMGISRPAWSEAQHRLGPEQAAVTLAAILQKGQSIQRPGGYLRALVGKTGFSPGPMIMALLRTGAGVSA</sequence>
<dbReference type="InterPro" id="IPR021760">
    <property type="entry name" value="RepC_C"/>
</dbReference>
<protein>
    <recommendedName>
        <fullName evidence="6">Replication initiation protein RepC</fullName>
    </recommendedName>
</protein>
<evidence type="ECO:0000259" key="3">
    <source>
        <dbReference type="Pfam" id="PF11800"/>
    </source>
</evidence>
<dbReference type="OrthoDB" id="7488837at2"/>
<feature type="compositionally biased region" description="Basic and acidic residues" evidence="1">
    <location>
        <begin position="242"/>
        <end position="255"/>
    </location>
</feature>
<dbReference type="AlphaFoldDB" id="A0A225NBU8"/>
<organism evidence="4 5">
    <name type="scientific">Marinibacterium profundimaris</name>
    <dbReference type="NCBI Taxonomy" id="1679460"/>
    <lineage>
        <taxon>Bacteria</taxon>
        <taxon>Pseudomonadati</taxon>
        <taxon>Pseudomonadota</taxon>
        <taxon>Alphaproteobacteria</taxon>
        <taxon>Rhodobacterales</taxon>
        <taxon>Paracoccaceae</taxon>
        <taxon>Marinibacterium</taxon>
    </lineage>
</organism>
<feature type="region of interest" description="Disordered" evidence="1">
    <location>
        <begin position="235"/>
        <end position="255"/>
    </location>
</feature>
<keyword evidence="5" id="KW-1185">Reference proteome</keyword>
<accession>A0A225NBU8</accession>
<evidence type="ECO:0000313" key="4">
    <source>
        <dbReference type="EMBL" id="OWU68332.1"/>
    </source>
</evidence>
<dbReference type="EMBL" id="AQQR01000022">
    <property type="protein sequence ID" value="OWU68332.1"/>
    <property type="molecule type" value="Genomic_DNA"/>
</dbReference>
<dbReference type="Proteomes" id="UP000215377">
    <property type="component" value="Unassembled WGS sequence"/>
</dbReference>
<evidence type="ECO:0000313" key="5">
    <source>
        <dbReference type="Proteomes" id="UP000215377"/>
    </source>
</evidence>
<evidence type="ECO:0000256" key="1">
    <source>
        <dbReference type="SAM" id="MobiDB-lite"/>
    </source>
</evidence>
<evidence type="ECO:0008006" key="6">
    <source>
        <dbReference type="Google" id="ProtNLM"/>
    </source>
</evidence>
<feature type="domain" description="Plasmid replication protein C C-terminal" evidence="3">
    <location>
        <begin position="269"/>
        <end position="365"/>
    </location>
</feature>
<dbReference type="Pfam" id="PF11800">
    <property type="entry name" value="RP-C_C"/>
    <property type="match status" value="1"/>
</dbReference>
<dbReference type="InterPro" id="IPR005090">
    <property type="entry name" value="RepC_N"/>
</dbReference>
<dbReference type="InterPro" id="IPR036388">
    <property type="entry name" value="WH-like_DNA-bd_sf"/>
</dbReference>
<dbReference type="NCBIfam" id="NF040974">
    <property type="entry name" value="RepABC_RepC"/>
    <property type="match status" value="1"/>
</dbReference>